<keyword evidence="5" id="KW-0547">Nucleotide-binding</keyword>
<evidence type="ECO:0000256" key="7">
    <source>
        <dbReference type="ARBA" id="ARBA00022840"/>
    </source>
</evidence>
<name>A0A5C4WMY0_9ACTN</name>
<dbReference type="Pfam" id="PF23539">
    <property type="entry name" value="DUF7134"/>
    <property type="match status" value="1"/>
</dbReference>
<dbReference type="RefSeq" id="WP_139630503.1">
    <property type="nucleotide sequence ID" value="NZ_CP045572.1"/>
</dbReference>
<keyword evidence="7" id="KW-0067">ATP-binding</keyword>
<reference evidence="11 12" key="1">
    <citation type="submission" date="2019-10" db="EMBL/GenBank/DDBJ databases">
        <title>Nonomuraea sp. nov., isolated from Phyllanthus amarus.</title>
        <authorList>
            <person name="Klykleung N."/>
            <person name="Tanasupawat S."/>
        </authorList>
    </citation>
    <scope>NUCLEOTIDE SEQUENCE [LARGE SCALE GENOMIC DNA]</scope>
    <source>
        <strain evidence="11 12">PA1-10</strain>
    </source>
</reference>
<evidence type="ECO:0000256" key="6">
    <source>
        <dbReference type="ARBA" id="ARBA00022777"/>
    </source>
</evidence>
<feature type="domain" description="DUF7134" evidence="10">
    <location>
        <begin position="12"/>
        <end position="148"/>
    </location>
</feature>
<organism evidence="11 12">
    <name type="scientific">Nonomuraea phyllanthi</name>
    <dbReference type="NCBI Taxonomy" id="2219224"/>
    <lineage>
        <taxon>Bacteria</taxon>
        <taxon>Bacillati</taxon>
        <taxon>Actinomycetota</taxon>
        <taxon>Actinomycetes</taxon>
        <taxon>Streptosporangiales</taxon>
        <taxon>Streptosporangiaceae</taxon>
        <taxon>Nonomuraea</taxon>
    </lineage>
</organism>
<evidence type="ECO:0000313" key="12">
    <source>
        <dbReference type="Proteomes" id="UP000312512"/>
    </source>
</evidence>
<dbReference type="SUPFAM" id="SSF55874">
    <property type="entry name" value="ATPase domain of HSP90 chaperone/DNA topoisomerase II/histidine kinase"/>
    <property type="match status" value="1"/>
</dbReference>
<evidence type="ECO:0000313" key="11">
    <source>
        <dbReference type="EMBL" id="KAB8195072.1"/>
    </source>
</evidence>
<evidence type="ECO:0000256" key="1">
    <source>
        <dbReference type="ARBA" id="ARBA00000085"/>
    </source>
</evidence>
<feature type="domain" description="Signal transduction histidine kinase subgroup 3 dimerisation and phosphoacceptor" evidence="9">
    <location>
        <begin position="188"/>
        <end position="253"/>
    </location>
</feature>
<keyword evidence="3" id="KW-0597">Phosphoprotein</keyword>
<dbReference type="GO" id="GO:0016020">
    <property type="term" value="C:membrane"/>
    <property type="evidence" value="ECO:0007669"/>
    <property type="project" value="InterPro"/>
</dbReference>
<dbReference type="Gene3D" id="3.30.565.10">
    <property type="entry name" value="Histidine kinase-like ATPase, C-terminal domain"/>
    <property type="match status" value="1"/>
</dbReference>
<dbReference type="PANTHER" id="PTHR24421:SF10">
    <property type="entry name" value="NITRATE_NITRITE SENSOR PROTEIN NARQ"/>
    <property type="match status" value="1"/>
</dbReference>
<dbReference type="GO" id="GO:0005524">
    <property type="term" value="F:ATP binding"/>
    <property type="evidence" value="ECO:0007669"/>
    <property type="project" value="UniProtKB-KW"/>
</dbReference>
<dbReference type="PANTHER" id="PTHR24421">
    <property type="entry name" value="NITRATE/NITRITE SENSOR PROTEIN NARX-RELATED"/>
    <property type="match status" value="1"/>
</dbReference>
<dbReference type="EMBL" id="VDLX02000004">
    <property type="protein sequence ID" value="KAB8195072.1"/>
    <property type="molecule type" value="Genomic_DNA"/>
</dbReference>
<dbReference type="InterPro" id="IPR055558">
    <property type="entry name" value="DUF7134"/>
</dbReference>
<evidence type="ECO:0000256" key="2">
    <source>
        <dbReference type="ARBA" id="ARBA00012438"/>
    </source>
</evidence>
<dbReference type="GO" id="GO:0000155">
    <property type="term" value="F:phosphorelay sensor kinase activity"/>
    <property type="evidence" value="ECO:0007669"/>
    <property type="project" value="InterPro"/>
</dbReference>
<evidence type="ECO:0000259" key="9">
    <source>
        <dbReference type="Pfam" id="PF07730"/>
    </source>
</evidence>
<dbReference type="AlphaFoldDB" id="A0A5C4WMY0"/>
<sequence>MFFTRPSPLQRLFALHPLVLDGGVALSLVVGTWLWDWYGPDMGRPSDLLSSTLTLLANGPLAMRRRAPMAVMTLCAATSLMYHHLGYHIGLNSIALLVTLYTVAVHSSWKAIVASGAMAVAVWTQASALQPSVVLGSALISAVVLAICGLGAGLSTRLLAERTKQLAALAQQLQDEQEAAARRAVTRERVKIARELHDVVAHHMSVISVQAGLGHFVALSDPATAHAALGVISQTSREALHEMRRLLSILRVETTDEDGSLYTAPDLRNLPTLAERMRVAGLPVEIVIEGTVRALPPGLNLCAYRIVQESLTNVLKHAGTVRTKVRVTYAPATLTVRVTNEGGAAVPPGRSRGHGLIGMTERVKLYRGTIITCRLPEGGFEVLATLPLSASDEGE</sequence>
<evidence type="ECO:0000256" key="5">
    <source>
        <dbReference type="ARBA" id="ARBA00022741"/>
    </source>
</evidence>
<dbReference type="InterPro" id="IPR050482">
    <property type="entry name" value="Sensor_HK_TwoCompSys"/>
</dbReference>
<comment type="caution">
    <text evidence="11">The sequence shown here is derived from an EMBL/GenBank/DDBJ whole genome shotgun (WGS) entry which is preliminary data.</text>
</comment>
<accession>A0A5P9YXF3</accession>
<evidence type="ECO:0000256" key="3">
    <source>
        <dbReference type="ARBA" id="ARBA00022553"/>
    </source>
</evidence>
<accession>A0A5C4WMY0</accession>
<keyword evidence="4" id="KW-0808">Transferase</keyword>
<evidence type="ECO:0000256" key="8">
    <source>
        <dbReference type="ARBA" id="ARBA00023012"/>
    </source>
</evidence>
<dbReference type="Proteomes" id="UP000312512">
    <property type="component" value="Unassembled WGS sequence"/>
</dbReference>
<dbReference type="InterPro" id="IPR036890">
    <property type="entry name" value="HATPase_C_sf"/>
</dbReference>
<protein>
    <recommendedName>
        <fullName evidence="2">histidine kinase</fullName>
        <ecNumber evidence="2">2.7.13.3</ecNumber>
    </recommendedName>
</protein>
<proteinExistence type="predicted"/>
<dbReference type="EC" id="2.7.13.3" evidence="2"/>
<dbReference type="GO" id="GO:0046983">
    <property type="term" value="F:protein dimerization activity"/>
    <property type="evidence" value="ECO:0007669"/>
    <property type="project" value="InterPro"/>
</dbReference>
<dbReference type="InterPro" id="IPR011712">
    <property type="entry name" value="Sig_transdc_His_kin_sub3_dim/P"/>
</dbReference>
<dbReference type="Pfam" id="PF07730">
    <property type="entry name" value="HisKA_3"/>
    <property type="match status" value="1"/>
</dbReference>
<evidence type="ECO:0000259" key="10">
    <source>
        <dbReference type="Pfam" id="PF23539"/>
    </source>
</evidence>
<dbReference type="OrthoDB" id="227596at2"/>
<dbReference type="CDD" id="cd16917">
    <property type="entry name" value="HATPase_UhpB-NarQ-NarX-like"/>
    <property type="match status" value="1"/>
</dbReference>
<evidence type="ECO:0000256" key="4">
    <source>
        <dbReference type="ARBA" id="ARBA00022679"/>
    </source>
</evidence>
<dbReference type="Gene3D" id="1.20.5.1930">
    <property type="match status" value="1"/>
</dbReference>
<comment type="catalytic activity">
    <reaction evidence="1">
        <text>ATP + protein L-histidine = ADP + protein N-phospho-L-histidine.</text>
        <dbReference type="EC" id="2.7.13.3"/>
    </reaction>
</comment>
<gene>
    <name evidence="11" type="ORF">FH608_011770</name>
</gene>
<keyword evidence="12" id="KW-1185">Reference proteome</keyword>
<keyword evidence="6 11" id="KW-0418">Kinase</keyword>
<keyword evidence="8" id="KW-0902">Two-component regulatory system</keyword>